<dbReference type="Gene3D" id="3.40.50.2000">
    <property type="entry name" value="Glycogen Phosphorylase B"/>
    <property type="match status" value="1"/>
</dbReference>
<dbReference type="AlphaFoldDB" id="A0A562IU63"/>
<dbReference type="OrthoDB" id="9805604at2"/>
<comment type="caution">
    <text evidence="1">The sequence shown here is derived from an EMBL/GenBank/DDBJ whole genome shotgun (WGS) entry which is preliminary data.</text>
</comment>
<sequence length="333" mass="33951">MSRGVLLLCEAARATGLGHLVRSLALATELAGRGREVTIALRPDALPEARDRVRAAGLTLATGGWVDPDLRAGAPGTVVVDSYRVTGAELTGLHRRCGETAARLVVIDDLADRSFTADVVVNQNVGAESLSYPGAGTVLRGPRHALLRPAFPAARTAGLRSAAELPDVPRRVFVLFGGTDAAGMAGTAAAAALRAFPHARVRVVVPGAAPVPVEVTASPRATVLPPVDAVHEEMLDADLVVSAGGTSLWELCCLARATAVVAVAENQLPTYDRLTAAGHVLGAGRHPGATVGELADRLRTLTAPPGTLGRVARSAATVTDGAGCARVADALAG</sequence>
<keyword evidence="1" id="KW-0808">Transferase</keyword>
<dbReference type="Proteomes" id="UP000321490">
    <property type="component" value="Unassembled WGS sequence"/>
</dbReference>
<gene>
    <name evidence="1" type="ORF">JD78_02750</name>
</gene>
<organism evidence="1 2">
    <name type="scientific">Modestobacter roseus</name>
    <dbReference type="NCBI Taxonomy" id="1181884"/>
    <lineage>
        <taxon>Bacteria</taxon>
        <taxon>Bacillati</taxon>
        <taxon>Actinomycetota</taxon>
        <taxon>Actinomycetes</taxon>
        <taxon>Geodermatophilales</taxon>
        <taxon>Geodermatophilaceae</taxon>
        <taxon>Modestobacter</taxon>
    </lineage>
</organism>
<evidence type="ECO:0000313" key="2">
    <source>
        <dbReference type="Proteomes" id="UP000321490"/>
    </source>
</evidence>
<protein>
    <submittedName>
        <fullName evidence="1">Spore coat polysaccharide biosynthesis predicted glycosyltransferase SpsG</fullName>
    </submittedName>
</protein>
<proteinExistence type="predicted"/>
<dbReference type="GO" id="GO:0016740">
    <property type="term" value="F:transferase activity"/>
    <property type="evidence" value="ECO:0007669"/>
    <property type="project" value="UniProtKB-KW"/>
</dbReference>
<dbReference type="Gene3D" id="3.40.50.11190">
    <property type="match status" value="1"/>
</dbReference>
<reference evidence="1 2" key="1">
    <citation type="submission" date="2019-07" db="EMBL/GenBank/DDBJ databases">
        <title>R&amp;d 2014.</title>
        <authorList>
            <person name="Klenk H.-P."/>
        </authorList>
    </citation>
    <scope>NUCLEOTIDE SEQUENCE [LARGE SCALE GENOMIC DNA]</scope>
    <source>
        <strain evidence="1 2">DSM 45764</strain>
    </source>
</reference>
<keyword evidence="2" id="KW-1185">Reference proteome</keyword>
<dbReference type="RefSeq" id="WP_153359084.1">
    <property type="nucleotide sequence ID" value="NZ_ML762486.1"/>
</dbReference>
<accession>A0A562IU63</accession>
<name>A0A562IU63_9ACTN</name>
<evidence type="ECO:0000313" key="1">
    <source>
        <dbReference type="EMBL" id="TWH74215.1"/>
    </source>
</evidence>
<dbReference type="SUPFAM" id="SSF53756">
    <property type="entry name" value="UDP-Glycosyltransferase/glycogen phosphorylase"/>
    <property type="match status" value="1"/>
</dbReference>
<dbReference type="EMBL" id="VLKF01000001">
    <property type="protein sequence ID" value="TWH74215.1"/>
    <property type="molecule type" value="Genomic_DNA"/>
</dbReference>